<keyword evidence="3" id="KW-1185">Reference proteome</keyword>
<comment type="caution">
    <text evidence="2">The sequence shown here is derived from an EMBL/GenBank/DDBJ whole genome shotgun (WGS) entry which is preliminary data.</text>
</comment>
<dbReference type="Pfam" id="PF00903">
    <property type="entry name" value="Glyoxalase"/>
    <property type="match status" value="1"/>
</dbReference>
<proteinExistence type="predicted"/>
<name>A0A419RWA0_9SPHN</name>
<feature type="domain" description="Glyoxalase/fosfomycin resistance/dioxygenase" evidence="1">
    <location>
        <begin position="164"/>
        <end position="258"/>
    </location>
</feature>
<accession>A0A419RWA0</accession>
<protein>
    <recommendedName>
        <fullName evidence="1">Glyoxalase/fosfomycin resistance/dioxygenase domain-containing protein</fullName>
    </recommendedName>
</protein>
<dbReference type="Gene3D" id="3.10.180.10">
    <property type="entry name" value="2,3-Dihydroxybiphenyl 1,2-Dioxygenase, domain 1"/>
    <property type="match status" value="2"/>
</dbReference>
<dbReference type="InterPro" id="IPR029068">
    <property type="entry name" value="Glyas_Bleomycin-R_OHBP_Dase"/>
</dbReference>
<dbReference type="OrthoDB" id="7545296at2"/>
<dbReference type="SUPFAM" id="SSF54593">
    <property type="entry name" value="Glyoxalase/Bleomycin resistance protein/Dihydroxybiphenyl dioxygenase"/>
    <property type="match status" value="1"/>
</dbReference>
<evidence type="ECO:0000313" key="2">
    <source>
        <dbReference type="EMBL" id="RJY10059.1"/>
    </source>
</evidence>
<evidence type="ECO:0000313" key="3">
    <source>
        <dbReference type="Proteomes" id="UP000285232"/>
    </source>
</evidence>
<dbReference type="AlphaFoldDB" id="A0A419RWA0"/>
<dbReference type="InterPro" id="IPR004360">
    <property type="entry name" value="Glyas_Fos-R_dOase_dom"/>
</dbReference>
<reference evidence="2 3" key="1">
    <citation type="journal article" date="2017" name="Int. J. Syst. Evol. Microbiol.">
        <title>Erythrobacter aquimixticola sp. nov., isolated from the junction between the ocean and a freshwater spring.</title>
        <authorList>
            <person name="Park S."/>
            <person name="Jung Y.T."/>
            <person name="Choi S.J."/>
            <person name="Yoon J.H."/>
        </authorList>
    </citation>
    <scope>NUCLEOTIDE SEQUENCE [LARGE SCALE GENOMIC DNA]</scope>
    <source>
        <strain evidence="2 3">JSSK-14</strain>
    </source>
</reference>
<dbReference type="Proteomes" id="UP000285232">
    <property type="component" value="Unassembled WGS sequence"/>
</dbReference>
<evidence type="ECO:0000259" key="1">
    <source>
        <dbReference type="Pfam" id="PF00903"/>
    </source>
</evidence>
<organism evidence="2 3">
    <name type="scientific">Aurantiacibacter aquimixticola</name>
    <dbReference type="NCBI Taxonomy" id="1958945"/>
    <lineage>
        <taxon>Bacteria</taxon>
        <taxon>Pseudomonadati</taxon>
        <taxon>Pseudomonadota</taxon>
        <taxon>Alphaproteobacteria</taxon>
        <taxon>Sphingomonadales</taxon>
        <taxon>Erythrobacteraceae</taxon>
        <taxon>Aurantiacibacter</taxon>
    </lineage>
</organism>
<gene>
    <name evidence="2" type="ORF">D6201_12465</name>
</gene>
<sequence>MTPGTILGGLSTVPNLEEGLRAYRDVLGLELVERGELPKDLANSWGCPANVRSPYAVFRPVSGEPCWFRLVEQPAHANFRPTRTYGWAAFECTVEDVWRWPKELPADLFTIVGMPKNIANMKPTFIPMQALGPGREMVYLNEVLTPQSDLFLPPAKSPVDRIFICVLATPDREASVAWYVDALGFDRGTDYTIPYTMINKAFDLSAGTQTTLTMVQKDRMPIVEVDDYPEAATHRPRHEGMLPPGNALVTLAVNDLDACQVDWIASPALRDGALYEGRRAGTTHGRAGELLELVETQ</sequence>
<dbReference type="EMBL" id="RAHX01000001">
    <property type="protein sequence ID" value="RJY10059.1"/>
    <property type="molecule type" value="Genomic_DNA"/>
</dbReference>